<proteinExistence type="inferred from homology"/>
<dbReference type="InterPro" id="IPR017476">
    <property type="entry name" value="UDP-Glc/GDP-Man"/>
</dbReference>
<dbReference type="InterPro" id="IPR014026">
    <property type="entry name" value="UDP-Glc/GDP-Man_DH_dimer"/>
</dbReference>
<name>A0ABS6HM46_MYCGD</name>
<dbReference type="InterPro" id="IPR036291">
    <property type="entry name" value="NAD(P)-bd_dom_sf"/>
</dbReference>
<evidence type="ECO:0000313" key="9">
    <source>
        <dbReference type="EMBL" id="MBU8823767.1"/>
    </source>
</evidence>
<dbReference type="InterPro" id="IPR036220">
    <property type="entry name" value="UDP-Glc/GDP-Man_DH_C_sf"/>
</dbReference>
<dbReference type="Pfam" id="PF03721">
    <property type="entry name" value="UDPG_MGDP_dh_N"/>
    <property type="match status" value="1"/>
</dbReference>
<evidence type="ECO:0000313" key="10">
    <source>
        <dbReference type="Proteomes" id="UP000696413"/>
    </source>
</evidence>
<keyword evidence="10" id="KW-1185">Reference proteome</keyword>
<accession>A0ABS6HM46</accession>
<comment type="similarity">
    <text evidence="2 7">Belongs to the UDP-glucose/GDP-mannose dehydrogenase family.</text>
</comment>
<comment type="caution">
    <text evidence="9">The sequence shown here is derived from an EMBL/GenBank/DDBJ whole genome shotgun (WGS) entry which is preliminary data.</text>
</comment>
<evidence type="ECO:0000256" key="3">
    <source>
        <dbReference type="ARBA" id="ARBA00012954"/>
    </source>
</evidence>
<organism evidence="9 10">
    <name type="scientific">Mycolicibacterium goodii</name>
    <name type="common">Mycobacterium goodii</name>
    <dbReference type="NCBI Taxonomy" id="134601"/>
    <lineage>
        <taxon>Bacteria</taxon>
        <taxon>Bacillati</taxon>
        <taxon>Actinomycetota</taxon>
        <taxon>Actinomycetes</taxon>
        <taxon>Mycobacteriales</taxon>
        <taxon>Mycobacteriaceae</taxon>
        <taxon>Mycolicibacterium</taxon>
    </lineage>
</organism>
<dbReference type="PANTHER" id="PTHR43750">
    <property type="entry name" value="UDP-GLUCOSE 6-DEHYDROGENASE TUAD"/>
    <property type="match status" value="1"/>
</dbReference>
<dbReference type="PIRSF" id="PIRSF500134">
    <property type="entry name" value="UDPglc_DH_bac"/>
    <property type="match status" value="1"/>
</dbReference>
<dbReference type="PIRSF" id="PIRSF000124">
    <property type="entry name" value="UDPglc_GDPman_dh"/>
    <property type="match status" value="1"/>
</dbReference>
<keyword evidence="4 7" id="KW-0560">Oxidoreductase</keyword>
<gene>
    <name evidence="9" type="ORF">KL859_12920</name>
</gene>
<dbReference type="InterPro" id="IPR008927">
    <property type="entry name" value="6-PGluconate_DH-like_C_sf"/>
</dbReference>
<evidence type="ECO:0000256" key="2">
    <source>
        <dbReference type="ARBA" id="ARBA00006601"/>
    </source>
</evidence>
<dbReference type="SUPFAM" id="SSF48179">
    <property type="entry name" value="6-phosphogluconate dehydrogenase C-terminal domain-like"/>
    <property type="match status" value="1"/>
</dbReference>
<evidence type="ECO:0000256" key="4">
    <source>
        <dbReference type="ARBA" id="ARBA00023002"/>
    </source>
</evidence>
<dbReference type="Pfam" id="PF00984">
    <property type="entry name" value="UDPG_MGDP_dh"/>
    <property type="match status" value="1"/>
</dbReference>
<protein>
    <recommendedName>
        <fullName evidence="3 7">UDP-glucose 6-dehydrogenase</fullName>
        <ecNumber evidence="3 7">1.1.1.22</ecNumber>
    </recommendedName>
</protein>
<sequence length="453" mass="48168">MRMVVLGTGYLGATHAACMAELGHEVLGVDIDPAKLAKLEAGEVPFFEPGLSEVLRRHTTSGRLRFSPSYDEAVAFADVFFVAVATPQKKGDYGADLSFVDAVIASLAPLLDKSAVIIGKSTVPVGTAARLGRCVRDLAPARDAVELAWNPEFLREGFAVQGTLHPDRLVLGVERPGSGRAEEVVRLIYSDLIDDGVPFIVTDLATAELVKVSANAFLATKISFINAIAEVCEAVDADVTVLADAIGYDNRIGRRFLNAGLGFGGGCLPKDIRAFMARAGELGANQALTFLREVDSINMRRRTRVVEVAREICGGSFIGSRVAVLGAAFKPDSDDVRDSPALNVAGQIQLQGACVNVFDPQAMDNSRTLFPTLNYTTSAFEACGGADVVLVLTEWEEFRSIDPAALKTTVRSAAVIDGRNCLDAAAWRAAGWYYRALGRPATPLDVSASAVAT</sequence>
<dbReference type="InterPro" id="IPR001732">
    <property type="entry name" value="UDP-Glc/GDP-Man_DH_N"/>
</dbReference>
<dbReference type="SUPFAM" id="SSF51735">
    <property type="entry name" value="NAD(P)-binding Rossmann-fold domains"/>
    <property type="match status" value="1"/>
</dbReference>
<evidence type="ECO:0000259" key="8">
    <source>
        <dbReference type="SMART" id="SM00984"/>
    </source>
</evidence>
<dbReference type="Gene3D" id="3.40.50.720">
    <property type="entry name" value="NAD(P)-binding Rossmann-like Domain"/>
    <property type="match status" value="2"/>
</dbReference>
<comment type="pathway">
    <text evidence="1">Nucleotide-sugar biosynthesis; UDP-alpha-D-glucuronate biosynthesis; UDP-alpha-D-glucuronate from UDP-alpha-D-glucose: step 1/1.</text>
</comment>
<dbReference type="SUPFAM" id="SSF52413">
    <property type="entry name" value="UDP-glucose/GDP-mannose dehydrogenase C-terminal domain"/>
    <property type="match status" value="1"/>
</dbReference>
<dbReference type="PANTHER" id="PTHR43750:SF3">
    <property type="entry name" value="UDP-GLUCOSE 6-DEHYDROGENASE TUAD"/>
    <property type="match status" value="1"/>
</dbReference>
<dbReference type="NCBIfam" id="TIGR03026">
    <property type="entry name" value="NDP-sugDHase"/>
    <property type="match status" value="1"/>
</dbReference>
<feature type="domain" description="UDP-glucose/GDP-mannose dehydrogenase C-terminal" evidence="8">
    <location>
        <begin position="323"/>
        <end position="424"/>
    </location>
</feature>
<dbReference type="InterPro" id="IPR014027">
    <property type="entry name" value="UDP-Glc/GDP-Man_DH_C"/>
</dbReference>
<dbReference type="Proteomes" id="UP000696413">
    <property type="component" value="Unassembled WGS sequence"/>
</dbReference>
<dbReference type="EMBL" id="JAHBOM010000008">
    <property type="protein sequence ID" value="MBU8823767.1"/>
    <property type="molecule type" value="Genomic_DNA"/>
</dbReference>
<reference evidence="9 10" key="1">
    <citation type="submission" date="2021-05" db="EMBL/GenBank/DDBJ databases">
        <title>Draft Genome Sequences of Clinical Respiratory Isolates of Mycobacterium goodii Recovered in Ireland.</title>
        <authorList>
            <person name="Flanagan P.R."/>
            <person name="Mok S."/>
            <person name="Roycroft E."/>
            <person name="Rogers T.R."/>
            <person name="Fitzgibbon M."/>
        </authorList>
    </citation>
    <scope>NUCLEOTIDE SEQUENCE [LARGE SCALE GENOMIC DNA]</scope>
    <source>
        <strain evidence="9 10">14IE55</strain>
    </source>
</reference>
<comment type="catalytic activity">
    <reaction evidence="6 7">
        <text>UDP-alpha-D-glucose + 2 NAD(+) + H2O = UDP-alpha-D-glucuronate + 2 NADH + 3 H(+)</text>
        <dbReference type="Rhea" id="RHEA:23596"/>
        <dbReference type="ChEBI" id="CHEBI:15377"/>
        <dbReference type="ChEBI" id="CHEBI:15378"/>
        <dbReference type="ChEBI" id="CHEBI:57540"/>
        <dbReference type="ChEBI" id="CHEBI:57945"/>
        <dbReference type="ChEBI" id="CHEBI:58052"/>
        <dbReference type="ChEBI" id="CHEBI:58885"/>
        <dbReference type="EC" id="1.1.1.22"/>
    </reaction>
</comment>
<evidence type="ECO:0000256" key="1">
    <source>
        <dbReference type="ARBA" id="ARBA00004701"/>
    </source>
</evidence>
<evidence type="ECO:0000256" key="6">
    <source>
        <dbReference type="ARBA" id="ARBA00047473"/>
    </source>
</evidence>
<evidence type="ECO:0000256" key="5">
    <source>
        <dbReference type="ARBA" id="ARBA00023027"/>
    </source>
</evidence>
<dbReference type="Gene3D" id="1.20.5.100">
    <property type="entry name" value="Cytochrome c1, transmembrane anchor, C-terminal"/>
    <property type="match status" value="1"/>
</dbReference>
<dbReference type="SMART" id="SM00984">
    <property type="entry name" value="UDPG_MGDP_dh_C"/>
    <property type="match status" value="1"/>
</dbReference>
<dbReference type="InterPro" id="IPR028357">
    <property type="entry name" value="UDPglc_DH_bac"/>
</dbReference>
<dbReference type="RefSeq" id="WP_214389545.1">
    <property type="nucleotide sequence ID" value="NZ_JAHBOK010000039.1"/>
</dbReference>
<dbReference type="Pfam" id="PF03720">
    <property type="entry name" value="UDPG_MGDP_dh_C"/>
    <property type="match status" value="1"/>
</dbReference>
<dbReference type="EC" id="1.1.1.22" evidence="3 7"/>
<evidence type="ECO:0000256" key="7">
    <source>
        <dbReference type="PIRNR" id="PIRNR000124"/>
    </source>
</evidence>
<keyword evidence="5 7" id="KW-0520">NAD</keyword>